<keyword evidence="1" id="KW-0479">Metal-binding</keyword>
<dbReference type="PROSITE" id="PS50089">
    <property type="entry name" value="ZF_RING_2"/>
    <property type="match status" value="1"/>
</dbReference>
<feature type="domain" description="RING-type" evidence="3">
    <location>
        <begin position="103"/>
        <end position="145"/>
    </location>
</feature>
<keyword evidence="1" id="KW-0862">Zinc</keyword>
<dbReference type="Proteomes" id="UP000245207">
    <property type="component" value="Unassembled WGS sequence"/>
</dbReference>
<evidence type="ECO:0000256" key="2">
    <source>
        <dbReference type="SAM" id="Phobius"/>
    </source>
</evidence>
<feature type="transmembrane region" description="Helical" evidence="2">
    <location>
        <begin position="23"/>
        <end position="46"/>
    </location>
</feature>
<sequence length="152" mass="17456">MNASIATGKPSYTSDTTNQYQDFAYILGIYFVVVLFIFIIYTFYMCKRGMGFPSRSQETTTDYHIIRVDEGPCEDFLASFPTFLYSESMMPAMGGTADYISCCTICLADYKPTDVLRLLSECGHMFHESCIDTWLKVHRTCPVCRNRLDFRN</sequence>
<keyword evidence="1" id="KW-0863">Zinc-finger</keyword>
<dbReference type="PANTHER" id="PTHR46719:SF24">
    <property type="entry name" value="ZINC FINGER, RING_FYVE_PHD-TYPE-RELATED"/>
    <property type="match status" value="1"/>
</dbReference>
<dbReference type="InterPro" id="IPR045899">
    <property type="entry name" value="ATL71-like"/>
</dbReference>
<dbReference type="InterPro" id="IPR013083">
    <property type="entry name" value="Znf_RING/FYVE/PHD"/>
</dbReference>
<dbReference type="InterPro" id="IPR001841">
    <property type="entry name" value="Znf_RING"/>
</dbReference>
<dbReference type="GO" id="GO:0008270">
    <property type="term" value="F:zinc ion binding"/>
    <property type="evidence" value="ECO:0007669"/>
    <property type="project" value="UniProtKB-KW"/>
</dbReference>
<protein>
    <submittedName>
        <fullName evidence="4">Zinc finger, RING/FYVE/PHD-type</fullName>
    </submittedName>
</protein>
<proteinExistence type="predicted"/>
<gene>
    <name evidence="4" type="ORF">CTI12_AA164650</name>
</gene>
<dbReference type="Pfam" id="PF13639">
    <property type="entry name" value="zf-RING_2"/>
    <property type="match status" value="1"/>
</dbReference>
<name>A0A2U1PDH0_ARTAN</name>
<accession>A0A2U1PDH0</accession>
<dbReference type="EMBL" id="PKPP01001304">
    <property type="protein sequence ID" value="PWA83793.1"/>
    <property type="molecule type" value="Genomic_DNA"/>
</dbReference>
<keyword evidence="5" id="KW-1185">Reference proteome</keyword>
<keyword evidence="2" id="KW-1133">Transmembrane helix</keyword>
<dbReference type="AlphaFoldDB" id="A0A2U1PDH0"/>
<comment type="caution">
    <text evidence="4">The sequence shown here is derived from an EMBL/GenBank/DDBJ whole genome shotgun (WGS) entry which is preliminary data.</text>
</comment>
<dbReference type="Gene3D" id="3.30.40.10">
    <property type="entry name" value="Zinc/RING finger domain, C3HC4 (zinc finger)"/>
    <property type="match status" value="1"/>
</dbReference>
<dbReference type="SUPFAM" id="SSF57850">
    <property type="entry name" value="RING/U-box"/>
    <property type="match status" value="1"/>
</dbReference>
<dbReference type="PANTHER" id="PTHR46719">
    <property type="entry name" value="TRANSCRIPTION FACTOR C2H2 FAMILY-RELATED"/>
    <property type="match status" value="1"/>
</dbReference>
<dbReference type="SMART" id="SM00184">
    <property type="entry name" value="RING"/>
    <property type="match status" value="1"/>
</dbReference>
<reference evidence="4 5" key="1">
    <citation type="journal article" date="2018" name="Mol. Plant">
        <title>The genome of Artemisia annua provides insight into the evolution of Asteraceae family and artemisinin biosynthesis.</title>
        <authorList>
            <person name="Shen Q."/>
            <person name="Zhang L."/>
            <person name="Liao Z."/>
            <person name="Wang S."/>
            <person name="Yan T."/>
            <person name="Shi P."/>
            <person name="Liu M."/>
            <person name="Fu X."/>
            <person name="Pan Q."/>
            <person name="Wang Y."/>
            <person name="Lv Z."/>
            <person name="Lu X."/>
            <person name="Zhang F."/>
            <person name="Jiang W."/>
            <person name="Ma Y."/>
            <person name="Chen M."/>
            <person name="Hao X."/>
            <person name="Li L."/>
            <person name="Tang Y."/>
            <person name="Lv G."/>
            <person name="Zhou Y."/>
            <person name="Sun X."/>
            <person name="Brodelius P.E."/>
            <person name="Rose J.K.C."/>
            <person name="Tang K."/>
        </authorList>
    </citation>
    <scope>NUCLEOTIDE SEQUENCE [LARGE SCALE GENOMIC DNA]</scope>
    <source>
        <strain evidence="5">cv. Huhao1</strain>
        <tissue evidence="4">Leaf</tissue>
    </source>
</reference>
<dbReference type="OrthoDB" id="8062037at2759"/>
<keyword evidence="2" id="KW-0812">Transmembrane</keyword>
<keyword evidence="2" id="KW-0472">Membrane</keyword>
<organism evidence="4 5">
    <name type="scientific">Artemisia annua</name>
    <name type="common">Sweet wormwood</name>
    <dbReference type="NCBI Taxonomy" id="35608"/>
    <lineage>
        <taxon>Eukaryota</taxon>
        <taxon>Viridiplantae</taxon>
        <taxon>Streptophyta</taxon>
        <taxon>Embryophyta</taxon>
        <taxon>Tracheophyta</taxon>
        <taxon>Spermatophyta</taxon>
        <taxon>Magnoliopsida</taxon>
        <taxon>eudicotyledons</taxon>
        <taxon>Gunneridae</taxon>
        <taxon>Pentapetalae</taxon>
        <taxon>asterids</taxon>
        <taxon>campanulids</taxon>
        <taxon>Asterales</taxon>
        <taxon>Asteraceae</taxon>
        <taxon>Asteroideae</taxon>
        <taxon>Anthemideae</taxon>
        <taxon>Artemisiinae</taxon>
        <taxon>Artemisia</taxon>
    </lineage>
</organism>
<evidence type="ECO:0000313" key="5">
    <source>
        <dbReference type="Proteomes" id="UP000245207"/>
    </source>
</evidence>
<evidence type="ECO:0000259" key="3">
    <source>
        <dbReference type="PROSITE" id="PS50089"/>
    </source>
</evidence>
<dbReference type="CDD" id="cd16454">
    <property type="entry name" value="RING-H2_PA-TM-RING"/>
    <property type="match status" value="1"/>
</dbReference>
<evidence type="ECO:0000256" key="1">
    <source>
        <dbReference type="PROSITE-ProRule" id="PRU00175"/>
    </source>
</evidence>
<evidence type="ECO:0000313" key="4">
    <source>
        <dbReference type="EMBL" id="PWA83793.1"/>
    </source>
</evidence>